<dbReference type="Gene3D" id="3.40.50.2000">
    <property type="entry name" value="Glycogen Phosphorylase B"/>
    <property type="match status" value="1"/>
</dbReference>
<dbReference type="AlphaFoldDB" id="A0ABD1VIJ7"/>
<evidence type="ECO:0000313" key="4">
    <source>
        <dbReference type="Proteomes" id="UP001604277"/>
    </source>
</evidence>
<name>A0ABD1VIJ7_9LAMI</name>
<evidence type="ECO:0000256" key="1">
    <source>
        <dbReference type="ARBA" id="ARBA00009995"/>
    </source>
</evidence>
<comment type="similarity">
    <text evidence="1">Belongs to the UDP-glycosyltransferase family.</text>
</comment>
<dbReference type="InterPro" id="IPR002213">
    <property type="entry name" value="UDP_glucos_trans"/>
</dbReference>
<dbReference type="GO" id="GO:0016740">
    <property type="term" value="F:transferase activity"/>
    <property type="evidence" value="ECO:0007669"/>
    <property type="project" value="UniProtKB-KW"/>
</dbReference>
<dbReference type="SUPFAM" id="SSF53756">
    <property type="entry name" value="UDP-Glycosyltransferase/glycogen phosphorylase"/>
    <property type="match status" value="1"/>
</dbReference>
<comment type="caution">
    <text evidence="3">The sequence shown here is derived from an EMBL/GenBank/DDBJ whole genome shotgun (WGS) entry which is preliminary data.</text>
</comment>
<dbReference type="PANTHER" id="PTHR11926">
    <property type="entry name" value="GLUCOSYL/GLUCURONOSYL TRANSFERASES"/>
    <property type="match status" value="1"/>
</dbReference>
<accession>A0ABD1VIJ7</accession>
<protein>
    <submittedName>
        <fullName evidence="3">UDP-glycosyltransferase 85A1</fullName>
    </submittedName>
</protein>
<gene>
    <name evidence="3" type="ORF">Fot_18558</name>
</gene>
<dbReference type="PANTHER" id="PTHR11926:SF1498">
    <property type="entry name" value="GLYCOSYLTRANSFERASE"/>
    <property type="match status" value="1"/>
</dbReference>
<dbReference type="EMBL" id="JBFOLJ010000005">
    <property type="protein sequence ID" value="KAL2537167.1"/>
    <property type="molecule type" value="Genomic_DNA"/>
</dbReference>
<reference evidence="4" key="1">
    <citation type="submission" date="2024-07" db="EMBL/GenBank/DDBJ databases">
        <title>Two chromosome-level genome assemblies of Korean endemic species Abeliophyllum distichum and Forsythia ovata (Oleaceae).</title>
        <authorList>
            <person name="Jang H."/>
        </authorList>
    </citation>
    <scope>NUCLEOTIDE SEQUENCE [LARGE SCALE GENOMIC DNA]</scope>
</reference>
<keyword evidence="4" id="KW-1185">Reference proteome</keyword>
<proteinExistence type="inferred from homology"/>
<dbReference type="Pfam" id="PF00201">
    <property type="entry name" value="UDPGT"/>
    <property type="match status" value="1"/>
</dbReference>
<sequence>MCCGVPLICWPFFADQFINCRFSCKEWGVGLEIDNNVNRNEVENIVRGLIDGDKGEQMKIKAIEWKNKAKEATEINVSNDVACSLNFVLITSHDSVITNGYQWTKAHMWLTKCPRGTYSRLNFGVKYFNNH</sequence>
<dbReference type="Proteomes" id="UP001604277">
    <property type="component" value="Unassembled WGS sequence"/>
</dbReference>
<organism evidence="3 4">
    <name type="scientific">Forsythia ovata</name>
    <dbReference type="NCBI Taxonomy" id="205694"/>
    <lineage>
        <taxon>Eukaryota</taxon>
        <taxon>Viridiplantae</taxon>
        <taxon>Streptophyta</taxon>
        <taxon>Embryophyta</taxon>
        <taxon>Tracheophyta</taxon>
        <taxon>Spermatophyta</taxon>
        <taxon>Magnoliopsida</taxon>
        <taxon>eudicotyledons</taxon>
        <taxon>Gunneridae</taxon>
        <taxon>Pentapetalae</taxon>
        <taxon>asterids</taxon>
        <taxon>lamiids</taxon>
        <taxon>Lamiales</taxon>
        <taxon>Oleaceae</taxon>
        <taxon>Forsythieae</taxon>
        <taxon>Forsythia</taxon>
    </lineage>
</organism>
<keyword evidence="2" id="KW-0808">Transferase</keyword>
<evidence type="ECO:0000313" key="3">
    <source>
        <dbReference type="EMBL" id="KAL2537167.1"/>
    </source>
</evidence>
<evidence type="ECO:0000256" key="2">
    <source>
        <dbReference type="ARBA" id="ARBA00022679"/>
    </source>
</evidence>